<keyword evidence="3" id="KW-1185">Reference proteome</keyword>
<feature type="compositionally biased region" description="Pro residues" evidence="1">
    <location>
        <begin position="942"/>
        <end position="962"/>
    </location>
</feature>
<feature type="compositionally biased region" description="Polar residues" evidence="1">
    <location>
        <begin position="897"/>
        <end position="920"/>
    </location>
</feature>
<organism evidence="2 3">
    <name type="scientific">Alternaria burnsii</name>
    <dbReference type="NCBI Taxonomy" id="1187904"/>
    <lineage>
        <taxon>Eukaryota</taxon>
        <taxon>Fungi</taxon>
        <taxon>Dikarya</taxon>
        <taxon>Ascomycota</taxon>
        <taxon>Pezizomycotina</taxon>
        <taxon>Dothideomycetes</taxon>
        <taxon>Pleosporomycetidae</taxon>
        <taxon>Pleosporales</taxon>
        <taxon>Pleosporineae</taxon>
        <taxon>Pleosporaceae</taxon>
        <taxon>Alternaria</taxon>
        <taxon>Alternaria sect. Alternaria</taxon>
    </lineage>
</organism>
<feature type="region of interest" description="Disordered" evidence="1">
    <location>
        <begin position="447"/>
        <end position="485"/>
    </location>
</feature>
<feature type="compositionally biased region" description="Low complexity" evidence="1">
    <location>
        <begin position="767"/>
        <end position="785"/>
    </location>
</feature>
<protein>
    <submittedName>
        <fullName evidence="2">Uncharacterized protein</fullName>
    </submittedName>
</protein>
<accession>A0A8H7B6C1</accession>
<feature type="region of interest" description="Disordered" evidence="1">
    <location>
        <begin position="889"/>
        <end position="964"/>
    </location>
</feature>
<dbReference type="AlphaFoldDB" id="A0A8H7B6C1"/>
<dbReference type="OrthoDB" id="3692863at2759"/>
<dbReference type="RefSeq" id="XP_038786107.1">
    <property type="nucleotide sequence ID" value="XM_038931610.1"/>
</dbReference>
<evidence type="ECO:0000313" key="3">
    <source>
        <dbReference type="Proteomes" id="UP000596902"/>
    </source>
</evidence>
<feature type="compositionally biased region" description="Polar residues" evidence="1">
    <location>
        <begin position="528"/>
        <end position="542"/>
    </location>
</feature>
<feature type="region of interest" description="Disordered" evidence="1">
    <location>
        <begin position="509"/>
        <end position="542"/>
    </location>
</feature>
<reference evidence="2" key="2">
    <citation type="submission" date="2020-08" db="EMBL/GenBank/DDBJ databases">
        <title>Draft Genome Sequence of Cumin Blight Pathogen Alternaria burnsii.</title>
        <authorList>
            <person name="Feng Z."/>
        </authorList>
    </citation>
    <scope>NUCLEOTIDE SEQUENCE</scope>
    <source>
        <strain evidence="2">CBS107.38</strain>
    </source>
</reference>
<feature type="region of interest" description="Disordered" evidence="1">
    <location>
        <begin position="1030"/>
        <end position="1050"/>
    </location>
</feature>
<dbReference type="EMBL" id="JAAABM010000008">
    <property type="protein sequence ID" value="KAF7675844.1"/>
    <property type="molecule type" value="Genomic_DNA"/>
</dbReference>
<dbReference type="GeneID" id="62204788"/>
<feature type="compositionally biased region" description="Polar residues" evidence="1">
    <location>
        <begin position="646"/>
        <end position="661"/>
    </location>
</feature>
<gene>
    <name evidence="2" type="ORF">GT037_006563</name>
</gene>
<name>A0A8H7B6C1_9PLEO</name>
<comment type="caution">
    <text evidence="2">The sequence shown here is derived from an EMBL/GenBank/DDBJ whole genome shotgun (WGS) entry which is preliminary data.</text>
</comment>
<proteinExistence type="predicted"/>
<sequence>MSSAILSLQSTPSTNLQLPVSVIKSQQSTLDSISSLTVSATATKQGATRLSMPGTAFFTPSTTIQQDSLSDTSTEVFNVVLPFTQTSWAFSRTVTADAIAITTMVADFSNSSQATATNISSPKFLSPMTEDSASQTSTLTLPTPSGAPTAIAGLPQHSVLGLTSWLKSSYTATNDGNSLATITRLATPTSMISISQATSLSSLVLSENFFCSTISGSSLGSISTSKAKNDTNTAIAIESVQSSSLLIDSSTFAFGGSLTISASVTFEDSLLSRISIPTDSIVAIVTSKTSSTASIQATGLAAHSATENRTVSSSVPLSTTSLETSVLPSAGTNGSSHSTVETSSFSSPISVSLTQIIISSTTGGTLSTASSIQSVGIPTAPFESDRNITVTSPTASTANTMMSLSWSHPSLSASLVGSGNISLPSATQTYTSTGTAAVTESISTSYASRSGSSHMSPAFGSISPPTTTSASFSIPTSASPTSVSSISTSKSATISLISTFVTKTRTQSSILSSRKSSSSNDVRKDSTRTPSAVHTSTSSPTETVLAAAAPKLTPSQTAGVALGSTAGVLLAIVAAIFVARRYHAMHAAKHESWGSSAVYPKVAYLYDPSLGENGGRDGEDDEALAFMSGGAGGLLSTGSRTPPRAPQNSFDYDSHNWQYSDPGNPFKDPEDPFLDWRSSDAINSPSETASALAAAVAEYGAGPQKPLPPVPLSLTPLFHDHVIPSPTLSPMINGCSLRRSHARSSRGSSVRSQRSLRGFRACPPTSPSSTNHPSGSRGPRRSLSSIQEGHVDDPFVDAIEHDLLLPVDVRTETPDSVMVYAPVPRTPMRSALSTILSDDQTSTASLPSIAAAKSLSGAQPRSTGSILFPTSKNDQYSYASLVYDTLPLSHPDRPDSDQTTAQKRCSFFSSSRSPQPTSVPRNKGWEEIKRTSNGTSSLHSPLPTPPLHSFAPPRPNLSPPPPLKKRSLIQLRRKTPLTGTGQLLVSTRNPYPASCTPSAVNTNFIFNSNKSFEGPRMSLLAKVNSMGDIKDEAASPKKRKGKGLGYRDSVSRKVEMRSRWSPSEVGRSF</sequence>
<feature type="region of interest" description="Disordered" evidence="1">
    <location>
        <begin position="635"/>
        <end position="681"/>
    </location>
</feature>
<feature type="compositionally biased region" description="Polar residues" evidence="1">
    <location>
        <begin position="463"/>
        <end position="472"/>
    </location>
</feature>
<evidence type="ECO:0000313" key="2">
    <source>
        <dbReference type="EMBL" id="KAF7675844.1"/>
    </source>
</evidence>
<reference evidence="2" key="1">
    <citation type="submission" date="2020-01" db="EMBL/GenBank/DDBJ databases">
        <authorList>
            <person name="Feng Z.H.Z."/>
        </authorList>
    </citation>
    <scope>NUCLEOTIDE SEQUENCE</scope>
    <source>
        <strain evidence="2">CBS107.38</strain>
    </source>
</reference>
<feature type="compositionally biased region" description="Low complexity" evidence="1">
    <location>
        <begin position="473"/>
        <end position="485"/>
    </location>
</feature>
<feature type="region of interest" description="Disordered" evidence="1">
    <location>
        <begin position="738"/>
        <end position="785"/>
    </location>
</feature>
<dbReference type="Proteomes" id="UP000596902">
    <property type="component" value="Unassembled WGS sequence"/>
</dbReference>
<feature type="compositionally biased region" description="Low complexity" evidence="1">
    <location>
        <begin position="745"/>
        <end position="756"/>
    </location>
</feature>
<evidence type="ECO:0000256" key="1">
    <source>
        <dbReference type="SAM" id="MobiDB-lite"/>
    </source>
</evidence>
<feature type="compositionally biased region" description="Low complexity" evidence="1">
    <location>
        <begin position="509"/>
        <end position="519"/>
    </location>
</feature>